<sequence>MEEKNGFAIRERRCITIYKGVTNPTIVYKHETKDIADDIQSMKYSNSGKYLAFCDSINTYLIDTETGEELLSYPKTRAKVIVFSPNDTYFVTWEEGGVYVRRRNSDGTRKSSEPNVNYFSVNERRHLTRMTIKRKTEIPQWTRDEKYMLQIVNFEVQAFEDSNIDEYAFKVVIPGVYRFAVCPHESEHLFTAIIQLEDGSLKAELRRINKDMTLVSAFELGKCDKLDLKWNSTGWIFFKH</sequence>
<organism evidence="5 6">
    <name type="scientific">Panagrolaimus davidi</name>
    <dbReference type="NCBI Taxonomy" id="227884"/>
    <lineage>
        <taxon>Eukaryota</taxon>
        <taxon>Metazoa</taxon>
        <taxon>Ecdysozoa</taxon>
        <taxon>Nematoda</taxon>
        <taxon>Chromadorea</taxon>
        <taxon>Rhabditida</taxon>
        <taxon>Tylenchina</taxon>
        <taxon>Panagrolaimomorpha</taxon>
        <taxon>Panagrolaimoidea</taxon>
        <taxon>Panagrolaimidae</taxon>
        <taxon>Panagrolaimus</taxon>
    </lineage>
</organism>
<dbReference type="Proteomes" id="UP000887578">
    <property type="component" value="Unplaced"/>
</dbReference>
<evidence type="ECO:0000256" key="3">
    <source>
        <dbReference type="ARBA" id="ARBA00022737"/>
    </source>
</evidence>
<dbReference type="InterPro" id="IPR011387">
    <property type="entry name" value="TIF2A"/>
</dbReference>
<protein>
    <submittedName>
        <fullName evidence="6">Uncharacterized protein</fullName>
    </submittedName>
</protein>
<dbReference type="SUPFAM" id="SSF82171">
    <property type="entry name" value="DPP6 N-terminal domain-like"/>
    <property type="match status" value="1"/>
</dbReference>
<keyword evidence="5" id="KW-1185">Reference proteome</keyword>
<dbReference type="GO" id="GO:0022627">
    <property type="term" value="C:cytosolic small ribosomal subunit"/>
    <property type="evidence" value="ECO:0007669"/>
    <property type="project" value="TreeGrafter"/>
</dbReference>
<accession>A0A914QJS6</accession>
<dbReference type="PANTHER" id="PTHR13227:SF0">
    <property type="entry name" value="EUKARYOTIC TRANSLATION INITIATION FACTOR 2A"/>
    <property type="match status" value="1"/>
</dbReference>
<keyword evidence="3" id="KW-0677">Repeat</keyword>
<proteinExistence type="predicted"/>
<evidence type="ECO:0000313" key="6">
    <source>
        <dbReference type="WBParaSite" id="PDA_v2.g3758.t1"/>
    </source>
</evidence>
<evidence type="ECO:0000313" key="5">
    <source>
        <dbReference type="Proteomes" id="UP000887578"/>
    </source>
</evidence>
<dbReference type="AlphaFoldDB" id="A0A914QJS6"/>
<keyword evidence="4" id="KW-0648">Protein biosynthesis</keyword>
<dbReference type="GO" id="GO:0000049">
    <property type="term" value="F:tRNA binding"/>
    <property type="evidence" value="ECO:0007669"/>
    <property type="project" value="TreeGrafter"/>
</dbReference>
<evidence type="ECO:0000256" key="1">
    <source>
        <dbReference type="ARBA" id="ARBA00022540"/>
    </source>
</evidence>
<dbReference type="PANTHER" id="PTHR13227">
    <property type="entry name" value="EUKARYOTIC TRANSLATION INITIATION FACTOR 2A"/>
    <property type="match status" value="1"/>
</dbReference>
<evidence type="ECO:0000256" key="4">
    <source>
        <dbReference type="ARBA" id="ARBA00022917"/>
    </source>
</evidence>
<keyword evidence="2" id="KW-0853">WD repeat</keyword>
<dbReference type="WBParaSite" id="PDA_v2.g3758.t1">
    <property type="protein sequence ID" value="PDA_v2.g3758.t1"/>
    <property type="gene ID" value="PDA_v2.g3758"/>
</dbReference>
<name>A0A914QJS6_9BILA</name>
<dbReference type="GO" id="GO:0003743">
    <property type="term" value="F:translation initiation factor activity"/>
    <property type="evidence" value="ECO:0007669"/>
    <property type="project" value="UniProtKB-KW"/>
</dbReference>
<reference evidence="6" key="1">
    <citation type="submission" date="2022-11" db="UniProtKB">
        <authorList>
            <consortium name="WormBaseParasite"/>
        </authorList>
    </citation>
    <scope>IDENTIFICATION</scope>
</reference>
<evidence type="ECO:0000256" key="2">
    <source>
        <dbReference type="ARBA" id="ARBA00022574"/>
    </source>
</evidence>
<dbReference type="GO" id="GO:0003729">
    <property type="term" value="F:mRNA binding"/>
    <property type="evidence" value="ECO:0007669"/>
    <property type="project" value="TreeGrafter"/>
</dbReference>
<dbReference type="GO" id="GO:0043022">
    <property type="term" value="F:ribosome binding"/>
    <property type="evidence" value="ECO:0007669"/>
    <property type="project" value="TreeGrafter"/>
</dbReference>
<keyword evidence="1" id="KW-0396">Initiation factor</keyword>